<dbReference type="AlphaFoldDB" id="A0A8S1Q4E4"/>
<evidence type="ECO:0000313" key="2">
    <source>
        <dbReference type="Proteomes" id="UP000688137"/>
    </source>
</evidence>
<organism evidence="1 2">
    <name type="scientific">Paramecium primaurelia</name>
    <dbReference type="NCBI Taxonomy" id="5886"/>
    <lineage>
        <taxon>Eukaryota</taxon>
        <taxon>Sar</taxon>
        <taxon>Alveolata</taxon>
        <taxon>Ciliophora</taxon>
        <taxon>Intramacronucleata</taxon>
        <taxon>Oligohymenophorea</taxon>
        <taxon>Peniculida</taxon>
        <taxon>Parameciidae</taxon>
        <taxon>Paramecium</taxon>
    </lineage>
</organism>
<accession>A0A8S1Q4E4</accession>
<protein>
    <submittedName>
        <fullName evidence="1">Uncharacterized protein</fullName>
    </submittedName>
</protein>
<dbReference type="PANTHER" id="PTHR33706:SF1">
    <property type="entry name" value="TPR REPEAT PROTEIN"/>
    <property type="match status" value="1"/>
</dbReference>
<comment type="caution">
    <text evidence="1">The sequence shown here is derived from an EMBL/GenBank/DDBJ whole genome shotgun (WGS) entry which is preliminary data.</text>
</comment>
<dbReference type="PANTHER" id="PTHR33706">
    <property type="entry name" value="MORN VARIANT REPEAT PROTEIN"/>
    <property type="match status" value="1"/>
</dbReference>
<dbReference type="Proteomes" id="UP000688137">
    <property type="component" value="Unassembled WGS sequence"/>
</dbReference>
<sequence length="746" mass="88339">MISESILSKELIEVQSTLRPQNLFNIQNRSEYCGQHSEYELEFKNWDSVTNRKIKTKIQIISTKENMIKYTLDGQILRIDQGRDLPLRNQVWNNFEQIKYLAWFEEIGKSNQKSSKWIAIWKGEVLSNVGGYIENNLKQGLWNQLIDNYWSQAQVFQSGEYCNNYKIGTWKYIYNQKIIGGGQFNQFGQKNGKWIELCKGFYHYSQVTYSGEYKNGNKIGRWDIWHHHHRYHEDFGNKQIGGGFYNVAEIGSIKNGWWIEISDGFDDFQVTYHGQYKNGNKIGKWDILYHRDDQEQRSEQMQLCEHQILVVVDFMKRLEKVQLKMGDGLRQAKDLIMIPRSHIMVNTKMDKKLADGIFILEIKNQNNFNRCGGSYGDQIEGYSVKIGRWIELSDGFWIHSQITYEGDYQNGEKIGRWNTYWNYEGNNSQLGGGYYREGIGSDCTKNGIWIELSDRFWCHRQVIFKGVYKNGKKIGKWETYYKEKEQEEYKQIGGGSYQDQIEGNSIKIGKWTDLSDEFYNQSEVSYRGEYKNGQRIGKWDICFKKKNQVKLQYIGGGSYIEQTEGVSSKIGRWIELNDEFVNFYQISYFGQYIKNGQKFGKWDIFYRENYQEELLQIGGGSYDIWIGGSSIKVGMWIELNDRFKWDLQVIEKGEYKNGKKFGRWDTFFRLLWQQEFNQIGGGSYYDSAKNGSIKIGKWIELSDRFASYFQVICRGEYTHGRKVGIWVEEEWKRKWLIEEIKYDYQQ</sequence>
<dbReference type="EMBL" id="CAJJDM010000147">
    <property type="protein sequence ID" value="CAD8110097.1"/>
    <property type="molecule type" value="Genomic_DNA"/>
</dbReference>
<reference evidence="1" key="1">
    <citation type="submission" date="2021-01" db="EMBL/GenBank/DDBJ databases">
        <authorList>
            <consortium name="Genoscope - CEA"/>
            <person name="William W."/>
        </authorList>
    </citation>
    <scope>NUCLEOTIDE SEQUENCE</scope>
</reference>
<proteinExistence type="predicted"/>
<keyword evidence="2" id="KW-1185">Reference proteome</keyword>
<name>A0A8S1Q4E4_PARPR</name>
<gene>
    <name evidence="1" type="ORF">PPRIM_AZ9-3.1.T1430013</name>
</gene>
<evidence type="ECO:0000313" key="1">
    <source>
        <dbReference type="EMBL" id="CAD8110097.1"/>
    </source>
</evidence>